<dbReference type="EMBL" id="JAWWNJ010000198">
    <property type="protein sequence ID" value="KAK6971981.1"/>
    <property type="molecule type" value="Genomic_DNA"/>
</dbReference>
<comment type="caution">
    <text evidence="1">The sequence shown here is derived from an EMBL/GenBank/DDBJ whole genome shotgun (WGS) entry which is preliminary data.</text>
</comment>
<organism evidence="1 2">
    <name type="scientific">Favolaschia claudopus</name>
    <dbReference type="NCBI Taxonomy" id="2862362"/>
    <lineage>
        <taxon>Eukaryota</taxon>
        <taxon>Fungi</taxon>
        <taxon>Dikarya</taxon>
        <taxon>Basidiomycota</taxon>
        <taxon>Agaricomycotina</taxon>
        <taxon>Agaricomycetes</taxon>
        <taxon>Agaricomycetidae</taxon>
        <taxon>Agaricales</taxon>
        <taxon>Marasmiineae</taxon>
        <taxon>Mycenaceae</taxon>
        <taxon>Favolaschia</taxon>
    </lineage>
</organism>
<feature type="non-terminal residue" evidence="1">
    <location>
        <position position="1"/>
    </location>
</feature>
<reference evidence="1 2" key="1">
    <citation type="journal article" date="2024" name="J Genomics">
        <title>Draft genome sequencing and assembly of Favolaschia claudopus CIRM-BRFM 2984 isolated from oak limbs.</title>
        <authorList>
            <person name="Navarro D."/>
            <person name="Drula E."/>
            <person name="Chaduli D."/>
            <person name="Cazenave R."/>
            <person name="Ahrendt S."/>
            <person name="Wang J."/>
            <person name="Lipzen A."/>
            <person name="Daum C."/>
            <person name="Barry K."/>
            <person name="Grigoriev I.V."/>
            <person name="Favel A."/>
            <person name="Rosso M.N."/>
            <person name="Martin F."/>
        </authorList>
    </citation>
    <scope>NUCLEOTIDE SEQUENCE [LARGE SCALE GENOMIC DNA]</scope>
    <source>
        <strain evidence="1 2">CIRM-BRFM 2984</strain>
    </source>
</reference>
<feature type="non-terminal residue" evidence="1">
    <location>
        <position position="112"/>
    </location>
</feature>
<sequence>IANRRQLTKSDIVDRGVNSGPQVLARFGLGAGYMFMVTRTVRQMQTLLKKAAALVPERKSYFVIDPNQVLSAVLTSAKDMGELLAAWGALSKRMELAQSNLTKYQSEVSSIQ</sequence>
<name>A0AAV9Z5Z7_9AGAR</name>
<dbReference type="Proteomes" id="UP001362999">
    <property type="component" value="Unassembled WGS sequence"/>
</dbReference>
<protein>
    <submittedName>
        <fullName evidence="1">Uncharacterized protein</fullName>
    </submittedName>
</protein>
<evidence type="ECO:0000313" key="2">
    <source>
        <dbReference type="Proteomes" id="UP001362999"/>
    </source>
</evidence>
<evidence type="ECO:0000313" key="1">
    <source>
        <dbReference type="EMBL" id="KAK6971981.1"/>
    </source>
</evidence>
<dbReference type="AlphaFoldDB" id="A0AAV9Z5Z7"/>
<accession>A0AAV9Z5Z7</accession>
<gene>
    <name evidence="1" type="ORF">R3P38DRAFT_2355730</name>
</gene>
<keyword evidence="2" id="KW-1185">Reference proteome</keyword>
<proteinExistence type="predicted"/>